<dbReference type="GO" id="GO:0005524">
    <property type="term" value="F:ATP binding"/>
    <property type="evidence" value="ECO:0007669"/>
    <property type="project" value="UniProtKB-KW"/>
</dbReference>
<dbReference type="InterPro" id="IPR050267">
    <property type="entry name" value="Anti-sigma-factor_SerPK"/>
</dbReference>
<keyword evidence="1" id="KW-0547">Nucleotide-binding</keyword>
<dbReference type="Proteomes" id="UP000632138">
    <property type="component" value="Unassembled WGS sequence"/>
</dbReference>
<evidence type="ECO:0000313" key="2">
    <source>
        <dbReference type="Proteomes" id="UP000632138"/>
    </source>
</evidence>
<dbReference type="InterPro" id="IPR036890">
    <property type="entry name" value="HATPase_C_sf"/>
</dbReference>
<dbReference type="CDD" id="cd16936">
    <property type="entry name" value="HATPase_RsbW-like"/>
    <property type="match status" value="1"/>
</dbReference>
<dbReference type="PANTHER" id="PTHR35526">
    <property type="entry name" value="ANTI-SIGMA-F FACTOR RSBW-RELATED"/>
    <property type="match status" value="1"/>
</dbReference>
<name>A0ABS2AM57_9ACTN</name>
<dbReference type="PANTHER" id="PTHR35526:SF3">
    <property type="entry name" value="ANTI-SIGMA-F FACTOR RSBW"/>
    <property type="match status" value="1"/>
</dbReference>
<dbReference type="EMBL" id="JAENHP010000017">
    <property type="protein sequence ID" value="MBM2620954.1"/>
    <property type="molecule type" value="Genomic_DNA"/>
</dbReference>
<protein>
    <submittedName>
        <fullName evidence="1">ATP-binding protein</fullName>
    </submittedName>
</protein>
<organism evidence="1 2">
    <name type="scientific">Paractinoplanes ovalisporus</name>
    <dbReference type="NCBI Taxonomy" id="2810368"/>
    <lineage>
        <taxon>Bacteria</taxon>
        <taxon>Bacillati</taxon>
        <taxon>Actinomycetota</taxon>
        <taxon>Actinomycetes</taxon>
        <taxon>Micromonosporales</taxon>
        <taxon>Micromonosporaceae</taxon>
        <taxon>Paractinoplanes</taxon>
    </lineage>
</organism>
<keyword evidence="1" id="KW-0067">ATP-binding</keyword>
<dbReference type="RefSeq" id="WP_203380941.1">
    <property type="nucleotide sequence ID" value="NZ_JAENHP010000017.1"/>
</dbReference>
<proteinExistence type="predicted"/>
<keyword evidence="2" id="KW-1185">Reference proteome</keyword>
<evidence type="ECO:0000313" key="1">
    <source>
        <dbReference type="EMBL" id="MBM2620954.1"/>
    </source>
</evidence>
<sequence>MRGRHAPGRHETRDISGAVAVTADAEGAVTVVTVRGAWGSPLRRDTFTAVKKALSEHPAAMVMDLFEVIDTGAASASTWLTVSKVGASMQPRVRVAACLPRRTALNQRLDRLGSSRFLPTFDDLGRARAAVMAGGPVTDRLRLDLPPHPDSPALARNLVSEACAAWGLPEVLYPARLVMSELAANAIEHAATPFCAVVARRGAGVHLIVSDHEPRMPYLVDPPHDPPGNLWDLRGQGLRTVQAASTAWGALPTRDGKMVWATVRP</sequence>
<dbReference type="Gene3D" id="3.30.565.10">
    <property type="entry name" value="Histidine kinase-like ATPase, C-terminal domain"/>
    <property type="match status" value="1"/>
</dbReference>
<comment type="caution">
    <text evidence="1">The sequence shown here is derived from an EMBL/GenBank/DDBJ whole genome shotgun (WGS) entry which is preliminary data.</text>
</comment>
<gene>
    <name evidence="1" type="ORF">JIG36_36190</name>
</gene>
<accession>A0ABS2AM57</accession>
<reference evidence="1 2" key="1">
    <citation type="submission" date="2021-01" db="EMBL/GenBank/DDBJ databases">
        <title>Actinoplanes sp. nov. LDG1-06 isolated from lichen.</title>
        <authorList>
            <person name="Saeng-In P."/>
            <person name="Phongsopitanun W."/>
            <person name="Kanchanasin P."/>
            <person name="Yuki M."/>
            <person name="Kudo T."/>
            <person name="Ohkuma M."/>
            <person name="Tanasupawat S."/>
        </authorList>
    </citation>
    <scope>NUCLEOTIDE SEQUENCE [LARGE SCALE GENOMIC DNA]</scope>
    <source>
        <strain evidence="1 2">LDG1-06</strain>
    </source>
</reference>